<dbReference type="SUPFAM" id="SSF55729">
    <property type="entry name" value="Acyl-CoA N-acyltransferases (Nat)"/>
    <property type="match status" value="1"/>
</dbReference>
<evidence type="ECO:0000313" key="3">
    <source>
        <dbReference type="Proteomes" id="UP000002572"/>
    </source>
</evidence>
<proteinExistence type="predicted"/>
<dbReference type="Pfam" id="PF00583">
    <property type="entry name" value="Acetyltransf_1"/>
    <property type="match status" value="1"/>
</dbReference>
<sequence>MGKTIPPFHLRRADLDDLSALVELENRCFTADKLSRRQLRWLMQKGHSAIQLLEVTPPDSPALAAYLLLLFHRGTALARIYSIAVDPAWRGCGFGERLMQEAESLALSKGCSTLRLEVRTDNSRAIELYERMGYRKFGQYADYYEDHTDALRFQKRLRKTPATQVREVPYYQQTLPFTCGPASLLMAMRALDERTEMTRQHELQIWREATTIFMTTGHGGCGPRGLALSAWKRGFDVELWLNVEGPLFVNGVRNPVKKEVLTMVHQDFKEQLEATGVREHLAEVTQFDLQQVLEAGGVPLVLISSWRFSREKSPHWVVVTAMDEQFIYLHDPEVDEEDQKTSVDTQHVPVSRLEFSRMACFGQEKLRTALAVFPAASRQDR</sequence>
<reference evidence="2 3" key="1">
    <citation type="submission" date="2010-12" db="EMBL/GenBank/DDBJ databases">
        <title>Complete sequence of Desulfurispirillum indicum S5.</title>
        <authorList>
            <consortium name="US DOE Joint Genome Institute"/>
            <person name="Lucas S."/>
            <person name="Copeland A."/>
            <person name="Lapidus A."/>
            <person name="Cheng J.-F."/>
            <person name="Goodwin L."/>
            <person name="Pitluck S."/>
            <person name="Chertkov O."/>
            <person name="Held B."/>
            <person name="Detter J.C."/>
            <person name="Han C."/>
            <person name="Tapia R."/>
            <person name="Land M."/>
            <person name="Hauser L."/>
            <person name="Kyrpides N."/>
            <person name="Ivanova N."/>
            <person name="Mikhailova N."/>
            <person name="Haggblom M."/>
            <person name="Rauschenbach I."/>
            <person name="Bini E."/>
            <person name="Woyke T."/>
        </authorList>
    </citation>
    <scope>NUCLEOTIDE SEQUENCE [LARGE SCALE GENOMIC DNA]</scope>
    <source>
        <strain evidence="3">ATCC BAA-1389 / DSM 22839 / S5</strain>
    </source>
</reference>
<dbReference type="InParanoid" id="E6W269"/>
<dbReference type="PANTHER" id="PTHR43617:SF33">
    <property type="entry name" value="SPORE COAT POLYSACCHARIDE BIOSYNTHESIS PROTEIN SPSD"/>
    <property type="match status" value="1"/>
</dbReference>
<dbReference type="InterPro" id="IPR050276">
    <property type="entry name" value="MshD_Acetyltransferase"/>
</dbReference>
<dbReference type="InterPro" id="IPR021770">
    <property type="entry name" value="DUF3335"/>
</dbReference>
<dbReference type="STRING" id="653733.Selin_0784"/>
<dbReference type="PROSITE" id="PS51186">
    <property type="entry name" value="GNAT"/>
    <property type="match status" value="1"/>
</dbReference>
<dbReference type="RefSeq" id="WP_013505415.1">
    <property type="nucleotide sequence ID" value="NC_014836.1"/>
</dbReference>
<evidence type="ECO:0000259" key="1">
    <source>
        <dbReference type="PROSITE" id="PS51186"/>
    </source>
</evidence>
<dbReference type="AlphaFoldDB" id="E6W269"/>
<accession>E6W269</accession>
<protein>
    <submittedName>
        <fullName evidence="2">GCN5-related N-acetyltransferase</fullName>
    </submittedName>
</protein>
<organism evidence="2 3">
    <name type="scientific">Desulfurispirillum indicum (strain ATCC BAA-1389 / DSM 22839 / S5)</name>
    <dbReference type="NCBI Taxonomy" id="653733"/>
    <lineage>
        <taxon>Bacteria</taxon>
        <taxon>Pseudomonadati</taxon>
        <taxon>Chrysiogenota</taxon>
        <taxon>Chrysiogenia</taxon>
        <taxon>Chrysiogenales</taxon>
        <taxon>Chrysiogenaceae</taxon>
        <taxon>Desulfurispirillum</taxon>
    </lineage>
</organism>
<feature type="domain" description="N-acetyltransferase" evidence="1">
    <location>
        <begin position="8"/>
        <end position="158"/>
    </location>
</feature>
<dbReference type="Gene3D" id="3.40.630.30">
    <property type="match status" value="1"/>
</dbReference>
<keyword evidence="3" id="KW-1185">Reference proteome</keyword>
<evidence type="ECO:0000313" key="2">
    <source>
        <dbReference type="EMBL" id="ADU65527.1"/>
    </source>
</evidence>
<keyword evidence="2" id="KW-0808">Transferase</keyword>
<dbReference type="eggNOG" id="COG0456">
    <property type="taxonomic scope" value="Bacteria"/>
</dbReference>
<dbReference type="GO" id="GO:0016747">
    <property type="term" value="F:acyltransferase activity, transferring groups other than amino-acyl groups"/>
    <property type="evidence" value="ECO:0007669"/>
    <property type="project" value="InterPro"/>
</dbReference>
<dbReference type="eggNOG" id="COG3271">
    <property type="taxonomic scope" value="Bacteria"/>
</dbReference>
<dbReference type="EMBL" id="CP002432">
    <property type="protein sequence ID" value="ADU65527.1"/>
    <property type="molecule type" value="Genomic_DNA"/>
</dbReference>
<dbReference type="HOGENOM" id="CLU_064070_0_0_0"/>
<gene>
    <name evidence="2" type="ordered locus">Selin_0784</name>
</gene>
<dbReference type="InterPro" id="IPR000182">
    <property type="entry name" value="GNAT_dom"/>
</dbReference>
<dbReference type="InterPro" id="IPR016181">
    <property type="entry name" value="Acyl_CoA_acyltransferase"/>
</dbReference>
<dbReference type="KEGG" id="din:Selin_0784"/>
<name>E6W269_DESIS</name>
<dbReference type="PANTHER" id="PTHR43617">
    <property type="entry name" value="L-AMINO ACID N-ACETYLTRANSFERASE"/>
    <property type="match status" value="1"/>
</dbReference>
<dbReference type="Gene3D" id="3.90.70.10">
    <property type="entry name" value="Cysteine proteinases"/>
    <property type="match status" value="1"/>
</dbReference>
<dbReference type="Pfam" id="PF11814">
    <property type="entry name" value="DUF3335"/>
    <property type="match status" value="1"/>
</dbReference>
<dbReference type="CDD" id="cd04301">
    <property type="entry name" value="NAT_SF"/>
    <property type="match status" value="1"/>
</dbReference>
<dbReference type="Proteomes" id="UP000002572">
    <property type="component" value="Chromosome"/>
</dbReference>